<dbReference type="AlphaFoldDB" id="A0A9N9IKH6"/>
<accession>A0A9N9IKH6</accession>
<organism evidence="1 2">
    <name type="scientific">Funneliformis mosseae</name>
    <name type="common">Endomycorrhizal fungus</name>
    <name type="synonym">Glomus mosseae</name>
    <dbReference type="NCBI Taxonomy" id="27381"/>
    <lineage>
        <taxon>Eukaryota</taxon>
        <taxon>Fungi</taxon>
        <taxon>Fungi incertae sedis</taxon>
        <taxon>Mucoromycota</taxon>
        <taxon>Glomeromycotina</taxon>
        <taxon>Glomeromycetes</taxon>
        <taxon>Glomerales</taxon>
        <taxon>Glomeraceae</taxon>
        <taxon>Funneliformis</taxon>
    </lineage>
</organism>
<evidence type="ECO:0000313" key="2">
    <source>
        <dbReference type="Proteomes" id="UP000789375"/>
    </source>
</evidence>
<sequence>VKRNRDKARRLEEFRKGGEDIGSNTFKNSWMSSTIFDVFLQELVV</sequence>
<reference evidence="1" key="1">
    <citation type="submission" date="2021-06" db="EMBL/GenBank/DDBJ databases">
        <authorList>
            <person name="Kallberg Y."/>
            <person name="Tangrot J."/>
            <person name="Rosling A."/>
        </authorList>
    </citation>
    <scope>NUCLEOTIDE SEQUENCE</scope>
    <source>
        <strain evidence="1">87-6 pot B 2015</strain>
    </source>
</reference>
<name>A0A9N9IKH6_FUNMO</name>
<gene>
    <name evidence="1" type="ORF">FMOSSE_LOCUS16106</name>
</gene>
<dbReference type="Proteomes" id="UP000789375">
    <property type="component" value="Unassembled WGS sequence"/>
</dbReference>
<proteinExistence type="predicted"/>
<feature type="non-terminal residue" evidence="1">
    <location>
        <position position="1"/>
    </location>
</feature>
<dbReference type="EMBL" id="CAJVPP010020370">
    <property type="protein sequence ID" value="CAG8740222.1"/>
    <property type="molecule type" value="Genomic_DNA"/>
</dbReference>
<evidence type="ECO:0000313" key="1">
    <source>
        <dbReference type="EMBL" id="CAG8740222.1"/>
    </source>
</evidence>
<protein>
    <submittedName>
        <fullName evidence="1">2820_t:CDS:1</fullName>
    </submittedName>
</protein>
<comment type="caution">
    <text evidence="1">The sequence shown here is derived from an EMBL/GenBank/DDBJ whole genome shotgun (WGS) entry which is preliminary data.</text>
</comment>
<keyword evidence="2" id="KW-1185">Reference proteome</keyword>